<comment type="caution">
    <text evidence="1">The sequence shown here is derived from an EMBL/GenBank/DDBJ whole genome shotgun (WGS) entry which is preliminary data.</text>
</comment>
<evidence type="ECO:0000313" key="2">
    <source>
        <dbReference type="Proteomes" id="UP001060085"/>
    </source>
</evidence>
<proteinExistence type="predicted"/>
<evidence type="ECO:0000313" key="1">
    <source>
        <dbReference type="EMBL" id="KAI5653022.1"/>
    </source>
</evidence>
<accession>A0ACB9ZWM5</accession>
<sequence>MHLPNSQRLAMIVIRKDKSSSFGHGPEWASNDLCIEMHSSALEKPEWFRANRKLSDLLTFSKSDGSNSSESSIVSLPVKIGGFQGPSRNVAEKDLPGHPPCTKKVCGMGFTEAGDPAPYWMVIGVSSSVLTDSRWYGFCELAVDATDCKGNGTLGQEATNQKTLPKSRNAKELQRAKGRQLNSLRAKVLLNKYGSPFASRIWRSNISPLWRGILLGAITLSHIGLQPVLQTALI</sequence>
<gene>
    <name evidence="1" type="ORF">M9H77_30209</name>
</gene>
<keyword evidence="2" id="KW-1185">Reference proteome</keyword>
<protein>
    <submittedName>
        <fullName evidence="1">Uncharacterized protein</fullName>
    </submittedName>
</protein>
<dbReference type="Proteomes" id="UP001060085">
    <property type="component" value="Linkage Group LG07"/>
</dbReference>
<name>A0ACB9ZWM5_CATRO</name>
<organism evidence="1 2">
    <name type="scientific">Catharanthus roseus</name>
    <name type="common">Madagascar periwinkle</name>
    <name type="synonym">Vinca rosea</name>
    <dbReference type="NCBI Taxonomy" id="4058"/>
    <lineage>
        <taxon>Eukaryota</taxon>
        <taxon>Viridiplantae</taxon>
        <taxon>Streptophyta</taxon>
        <taxon>Embryophyta</taxon>
        <taxon>Tracheophyta</taxon>
        <taxon>Spermatophyta</taxon>
        <taxon>Magnoliopsida</taxon>
        <taxon>eudicotyledons</taxon>
        <taxon>Gunneridae</taxon>
        <taxon>Pentapetalae</taxon>
        <taxon>asterids</taxon>
        <taxon>lamiids</taxon>
        <taxon>Gentianales</taxon>
        <taxon>Apocynaceae</taxon>
        <taxon>Rauvolfioideae</taxon>
        <taxon>Vinceae</taxon>
        <taxon>Catharanthinae</taxon>
        <taxon>Catharanthus</taxon>
    </lineage>
</organism>
<reference evidence="2" key="1">
    <citation type="journal article" date="2023" name="Nat. Plants">
        <title>Single-cell RNA sequencing provides a high-resolution roadmap for understanding the multicellular compartmentation of specialized metabolism.</title>
        <authorList>
            <person name="Sun S."/>
            <person name="Shen X."/>
            <person name="Li Y."/>
            <person name="Li Y."/>
            <person name="Wang S."/>
            <person name="Li R."/>
            <person name="Zhang H."/>
            <person name="Shen G."/>
            <person name="Guo B."/>
            <person name="Wei J."/>
            <person name="Xu J."/>
            <person name="St-Pierre B."/>
            <person name="Chen S."/>
            <person name="Sun C."/>
        </authorList>
    </citation>
    <scope>NUCLEOTIDE SEQUENCE [LARGE SCALE GENOMIC DNA]</scope>
</reference>
<dbReference type="EMBL" id="CM044707">
    <property type="protein sequence ID" value="KAI5653022.1"/>
    <property type="molecule type" value="Genomic_DNA"/>
</dbReference>